<gene>
    <name evidence="2" type="ORF">N0V84_011513</name>
</gene>
<dbReference type="Proteomes" id="UP001140502">
    <property type="component" value="Unassembled WGS sequence"/>
</dbReference>
<dbReference type="EMBL" id="JAPEUR010000436">
    <property type="protein sequence ID" value="KAJ4309423.1"/>
    <property type="molecule type" value="Genomic_DNA"/>
</dbReference>
<name>A0A9W8W2Z2_9HYPO</name>
<evidence type="ECO:0000256" key="1">
    <source>
        <dbReference type="SAM" id="Phobius"/>
    </source>
</evidence>
<dbReference type="AlphaFoldDB" id="A0A9W8W2Z2"/>
<sequence length="273" mass="31200">MWDAIVQSYEAENDIPTEDTFLATTIVRNAIGSAWKAKTNDDINRLHVVWTTASDYAFGFNAANPDQREEMLIKQSNKTTIEYEKLVEKRHSIQQSEAQIDDIIRSFRYGKAHFASSLSDSKLWIAMSNEARRWSSLHDQYQWMDTTMAENMMMYAQEAAIEEAFDTKMYLIDTYMQTAVADVRAAVNRMARGSDQLVSIAMVAVPCTVLASIFSMITGGRLFFVYWCATIPMTLLLLGWVIQKDIVALVVKMEERWRGTRADMSSSDILYLD</sequence>
<dbReference type="OrthoDB" id="5428055at2759"/>
<feature type="transmembrane region" description="Helical" evidence="1">
    <location>
        <begin position="223"/>
        <end position="242"/>
    </location>
</feature>
<protein>
    <submittedName>
        <fullName evidence="2">Uncharacterized protein</fullName>
    </submittedName>
</protein>
<keyword evidence="1" id="KW-0812">Transmembrane</keyword>
<proteinExistence type="predicted"/>
<accession>A0A9W8W2Z2</accession>
<reference evidence="2" key="1">
    <citation type="submission" date="2022-10" db="EMBL/GenBank/DDBJ databases">
        <title>Tapping the CABI collections for fungal endophytes: first genome assemblies for Collariella, Neodidymelliopsis, Ascochyta clinopodiicola, Didymella pomorum, Didymosphaeria variabile, Neocosmospora piperis and Neocucurbitaria cava.</title>
        <authorList>
            <person name="Hill R."/>
        </authorList>
    </citation>
    <scope>NUCLEOTIDE SEQUENCE</scope>
    <source>
        <strain evidence="2">IMI 366586</strain>
    </source>
</reference>
<comment type="caution">
    <text evidence="2">The sequence shown here is derived from an EMBL/GenBank/DDBJ whole genome shotgun (WGS) entry which is preliminary data.</text>
</comment>
<keyword evidence="1" id="KW-1133">Transmembrane helix</keyword>
<organism evidence="2 3">
    <name type="scientific">Fusarium piperis</name>
    <dbReference type="NCBI Taxonomy" id="1435070"/>
    <lineage>
        <taxon>Eukaryota</taxon>
        <taxon>Fungi</taxon>
        <taxon>Dikarya</taxon>
        <taxon>Ascomycota</taxon>
        <taxon>Pezizomycotina</taxon>
        <taxon>Sordariomycetes</taxon>
        <taxon>Hypocreomycetidae</taxon>
        <taxon>Hypocreales</taxon>
        <taxon>Nectriaceae</taxon>
        <taxon>Fusarium</taxon>
        <taxon>Fusarium solani species complex</taxon>
    </lineage>
</organism>
<evidence type="ECO:0000313" key="3">
    <source>
        <dbReference type="Proteomes" id="UP001140502"/>
    </source>
</evidence>
<keyword evidence="1" id="KW-0472">Membrane</keyword>
<evidence type="ECO:0000313" key="2">
    <source>
        <dbReference type="EMBL" id="KAJ4309423.1"/>
    </source>
</evidence>
<keyword evidence="3" id="KW-1185">Reference proteome</keyword>
<feature type="transmembrane region" description="Helical" evidence="1">
    <location>
        <begin position="197"/>
        <end position="217"/>
    </location>
</feature>